<evidence type="ECO:0000256" key="10">
    <source>
        <dbReference type="SAM" id="SignalP"/>
    </source>
</evidence>
<sequence>MRRTTLVTTFLSFASTFSVVAAIPATNSTLHKRASGVSWNPWDAAYQTYDYIVVGGGLTGITVAARLAENPSTTVLVIEAGADDRWDQRVYDIYAYTQAFSTSLDWQFPTDHGRQMVAGKTLGGGSSINGGHWTRGLDAQYDAWGQLLESSEASLNWNWANLFDYMKKSETWSGPNDQQRAKGADGIDDYHGSWGPVQVTFPDDMFGGPQQGYFAQSMQTLTGIAKSRDLNGGKPNCVAFTPQMMNWHDQDHRSSSPAAYLTPVESDRTNWLTLVNHQVTTLLWANGGTDKTSTGVRFKQADNSGQDYEVYARKEVILAGGAINTPAILQRSGVGDPAHMNPLGISTVISLPTVGKNLQEQTMSALGANSNGFDWGGRGPSGVIAYPNLYQVFGTNGNATAQRIRDNLATWADSQKGSAASKAALQTIFGVQADLIINKNAPVVEIFYDTGYPNAIGVDMWQLLPFSRGTVKITTSDAFTKPEIKVNYFSVDLDLDVQVASAKMVRKLFKTAPLSTLSTGESHPGFSRVPDGTDGGSDANWKGWIWDTFNPVHHPVATCAMMRRDLGGVVNGRLKLYGAANVRIVDASIMPTQISAHLSSTLYAIAEKAADMIKNGV</sequence>
<dbReference type="AlphaFoldDB" id="A0A0C3AFL8"/>
<dbReference type="Pfam" id="PF00732">
    <property type="entry name" value="GMC_oxred_N"/>
    <property type="match status" value="1"/>
</dbReference>
<evidence type="ECO:0000256" key="2">
    <source>
        <dbReference type="ARBA" id="ARBA00010790"/>
    </source>
</evidence>
<dbReference type="PROSITE" id="PS00624">
    <property type="entry name" value="GMC_OXRED_2"/>
    <property type="match status" value="1"/>
</dbReference>
<dbReference type="InterPro" id="IPR027424">
    <property type="entry name" value="Glucose_Oxidase_domain_2"/>
</dbReference>
<evidence type="ECO:0000313" key="14">
    <source>
        <dbReference type="Proteomes" id="UP000054097"/>
    </source>
</evidence>
<evidence type="ECO:0000313" key="13">
    <source>
        <dbReference type="EMBL" id="KIM23455.1"/>
    </source>
</evidence>
<feature type="binding site" evidence="8">
    <location>
        <position position="279"/>
    </location>
    <ligand>
        <name>FAD</name>
        <dbReference type="ChEBI" id="CHEBI:57692"/>
    </ligand>
</feature>
<dbReference type="InterPro" id="IPR007867">
    <property type="entry name" value="GMC_OxRtase_C"/>
</dbReference>
<comment type="cofactor">
    <cofactor evidence="1 8">
        <name>FAD</name>
        <dbReference type="ChEBI" id="CHEBI:57692"/>
    </cofactor>
</comment>
<dbReference type="EMBL" id="KN824337">
    <property type="protein sequence ID" value="KIM23455.1"/>
    <property type="molecule type" value="Genomic_DNA"/>
</dbReference>
<dbReference type="Proteomes" id="UP000054097">
    <property type="component" value="Unassembled WGS sequence"/>
</dbReference>
<evidence type="ECO:0000259" key="12">
    <source>
        <dbReference type="PROSITE" id="PS00624"/>
    </source>
</evidence>
<evidence type="ECO:0000256" key="1">
    <source>
        <dbReference type="ARBA" id="ARBA00001974"/>
    </source>
</evidence>
<keyword evidence="4 10" id="KW-0732">Signal</keyword>
<dbReference type="GO" id="GO:0050660">
    <property type="term" value="F:flavin adenine dinucleotide binding"/>
    <property type="evidence" value="ECO:0007669"/>
    <property type="project" value="InterPro"/>
</dbReference>
<dbReference type="OrthoDB" id="269227at2759"/>
<feature type="chain" id="PRO_5002172278" evidence="10">
    <location>
        <begin position="23"/>
        <end position="617"/>
    </location>
</feature>
<dbReference type="PANTHER" id="PTHR11552">
    <property type="entry name" value="GLUCOSE-METHANOL-CHOLINE GMC OXIDOREDUCTASE"/>
    <property type="match status" value="1"/>
</dbReference>
<feature type="signal peptide" evidence="10">
    <location>
        <begin position="1"/>
        <end position="22"/>
    </location>
</feature>
<name>A0A0C3AFL8_SERVB</name>
<evidence type="ECO:0000256" key="4">
    <source>
        <dbReference type="ARBA" id="ARBA00022729"/>
    </source>
</evidence>
<proteinExistence type="inferred from homology"/>
<protein>
    <submittedName>
        <fullName evidence="13">GMC oxidoreductase</fullName>
    </submittedName>
</protein>
<dbReference type="SUPFAM" id="SSF51905">
    <property type="entry name" value="FAD/NAD(P)-binding domain"/>
    <property type="match status" value="1"/>
</dbReference>
<feature type="domain" description="Glucose-methanol-choline oxidoreductase N-terminal" evidence="12">
    <location>
        <begin position="321"/>
        <end position="335"/>
    </location>
</feature>
<accession>A0A0C3AFL8</accession>
<reference evidence="13 14" key="1">
    <citation type="submission" date="2014-04" db="EMBL/GenBank/DDBJ databases">
        <authorList>
            <consortium name="DOE Joint Genome Institute"/>
            <person name="Kuo A."/>
            <person name="Zuccaro A."/>
            <person name="Kohler A."/>
            <person name="Nagy L.G."/>
            <person name="Floudas D."/>
            <person name="Copeland A."/>
            <person name="Barry K.W."/>
            <person name="Cichocki N."/>
            <person name="Veneault-Fourrey C."/>
            <person name="LaButti K."/>
            <person name="Lindquist E.A."/>
            <person name="Lipzen A."/>
            <person name="Lundell T."/>
            <person name="Morin E."/>
            <person name="Murat C."/>
            <person name="Sun H."/>
            <person name="Tunlid A."/>
            <person name="Henrissat B."/>
            <person name="Grigoriev I.V."/>
            <person name="Hibbett D.S."/>
            <person name="Martin F."/>
            <person name="Nordberg H.P."/>
            <person name="Cantor M.N."/>
            <person name="Hua S.X."/>
        </authorList>
    </citation>
    <scope>NUCLEOTIDE SEQUENCE [LARGE SCALE GENOMIC DNA]</scope>
    <source>
        <strain evidence="13 14">MAFF 305830</strain>
    </source>
</reference>
<dbReference type="SUPFAM" id="SSF54373">
    <property type="entry name" value="FAD-linked reductases, C-terminal domain"/>
    <property type="match status" value="1"/>
</dbReference>
<evidence type="ECO:0000256" key="8">
    <source>
        <dbReference type="PIRSR" id="PIRSR000137-2"/>
    </source>
</evidence>
<dbReference type="Pfam" id="PF05199">
    <property type="entry name" value="GMC_oxred_C"/>
    <property type="match status" value="1"/>
</dbReference>
<keyword evidence="5 8" id="KW-0274">FAD</keyword>
<feature type="active site" description="Proton acceptor" evidence="7">
    <location>
        <position position="597"/>
    </location>
</feature>
<dbReference type="Gene3D" id="3.30.560.10">
    <property type="entry name" value="Glucose Oxidase, domain 3"/>
    <property type="match status" value="1"/>
</dbReference>
<evidence type="ECO:0000256" key="5">
    <source>
        <dbReference type="ARBA" id="ARBA00022827"/>
    </source>
</evidence>
<dbReference type="InterPro" id="IPR000172">
    <property type="entry name" value="GMC_OxRdtase_N"/>
</dbReference>
<reference evidence="14" key="2">
    <citation type="submission" date="2015-01" db="EMBL/GenBank/DDBJ databases">
        <title>Evolutionary Origins and Diversification of the Mycorrhizal Mutualists.</title>
        <authorList>
            <consortium name="DOE Joint Genome Institute"/>
            <consortium name="Mycorrhizal Genomics Consortium"/>
            <person name="Kohler A."/>
            <person name="Kuo A."/>
            <person name="Nagy L.G."/>
            <person name="Floudas D."/>
            <person name="Copeland A."/>
            <person name="Barry K.W."/>
            <person name="Cichocki N."/>
            <person name="Veneault-Fourrey C."/>
            <person name="LaButti K."/>
            <person name="Lindquist E.A."/>
            <person name="Lipzen A."/>
            <person name="Lundell T."/>
            <person name="Morin E."/>
            <person name="Murat C."/>
            <person name="Riley R."/>
            <person name="Ohm R."/>
            <person name="Sun H."/>
            <person name="Tunlid A."/>
            <person name="Henrissat B."/>
            <person name="Grigoriev I.V."/>
            <person name="Hibbett D.S."/>
            <person name="Martin F."/>
        </authorList>
    </citation>
    <scope>NUCLEOTIDE SEQUENCE [LARGE SCALE GENOMIC DNA]</scope>
    <source>
        <strain evidence="14">MAFF 305830</strain>
    </source>
</reference>
<dbReference type="STRING" id="933852.A0A0C3AFL8"/>
<evidence type="ECO:0000256" key="6">
    <source>
        <dbReference type="ARBA" id="ARBA00023002"/>
    </source>
</evidence>
<evidence type="ECO:0000259" key="11">
    <source>
        <dbReference type="PROSITE" id="PS00623"/>
    </source>
</evidence>
<dbReference type="Gene3D" id="4.10.450.10">
    <property type="entry name" value="Glucose Oxidase, domain 2"/>
    <property type="match status" value="1"/>
</dbReference>
<dbReference type="Gene3D" id="3.50.50.60">
    <property type="entry name" value="FAD/NAD(P)-binding domain"/>
    <property type="match status" value="1"/>
</dbReference>
<comment type="similarity">
    <text evidence="2 9">Belongs to the GMC oxidoreductase family.</text>
</comment>
<dbReference type="HOGENOM" id="CLU_002865_6_0_1"/>
<gene>
    <name evidence="13" type="ORF">M408DRAFT_332362</name>
</gene>
<evidence type="ECO:0000256" key="7">
    <source>
        <dbReference type="PIRSR" id="PIRSR000137-1"/>
    </source>
</evidence>
<keyword evidence="6" id="KW-0560">Oxidoreductase</keyword>
<feature type="domain" description="Glucose-methanol-choline oxidoreductase N-terminal" evidence="11">
    <location>
        <begin position="119"/>
        <end position="142"/>
    </location>
</feature>
<feature type="active site" description="Proton donor" evidence="7">
    <location>
        <position position="554"/>
    </location>
</feature>
<keyword evidence="14" id="KW-1185">Reference proteome</keyword>
<dbReference type="GO" id="GO:0016614">
    <property type="term" value="F:oxidoreductase activity, acting on CH-OH group of donors"/>
    <property type="evidence" value="ECO:0007669"/>
    <property type="project" value="InterPro"/>
</dbReference>
<dbReference type="PIRSF" id="PIRSF000137">
    <property type="entry name" value="Alcohol_oxidase"/>
    <property type="match status" value="1"/>
</dbReference>
<dbReference type="PANTHER" id="PTHR11552:SF201">
    <property type="entry name" value="GLUCOSE-METHANOL-CHOLINE OXIDOREDUCTASE N-TERMINAL DOMAIN-CONTAINING PROTEIN"/>
    <property type="match status" value="1"/>
</dbReference>
<evidence type="ECO:0000256" key="3">
    <source>
        <dbReference type="ARBA" id="ARBA00022630"/>
    </source>
</evidence>
<dbReference type="PROSITE" id="PS00623">
    <property type="entry name" value="GMC_OXRED_1"/>
    <property type="match status" value="1"/>
</dbReference>
<organism evidence="13 14">
    <name type="scientific">Serendipita vermifera MAFF 305830</name>
    <dbReference type="NCBI Taxonomy" id="933852"/>
    <lineage>
        <taxon>Eukaryota</taxon>
        <taxon>Fungi</taxon>
        <taxon>Dikarya</taxon>
        <taxon>Basidiomycota</taxon>
        <taxon>Agaricomycotina</taxon>
        <taxon>Agaricomycetes</taxon>
        <taxon>Sebacinales</taxon>
        <taxon>Serendipitaceae</taxon>
        <taxon>Serendipita</taxon>
    </lineage>
</organism>
<evidence type="ECO:0000256" key="9">
    <source>
        <dbReference type="RuleBase" id="RU003968"/>
    </source>
</evidence>
<dbReference type="InterPro" id="IPR036188">
    <property type="entry name" value="FAD/NAD-bd_sf"/>
</dbReference>
<dbReference type="InterPro" id="IPR012132">
    <property type="entry name" value="GMC_OxRdtase"/>
</dbReference>
<keyword evidence="3 9" id="KW-0285">Flavoprotein</keyword>